<comment type="subunit">
    <text evidence="3">Homotrimer.</text>
</comment>
<dbReference type="SUPFAM" id="SSF49785">
    <property type="entry name" value="Galactose-binding domain-like"/>
    <property type="match status" value="1"/>
</dbReference>
<comment type="similarity">
    <text evidence="2">Belongs to the fucolectin family.</text>
</comment>
<feature type="signal peptide" evidence="8">
    <location>
        <begin position="1"/>
        <end position="34"/>
    </location>
</feature>
<feature type="domain" description="Fucolectin tachylectin-4 pentraxin-1" evidence="9">
    <location>
        <begin position="36"/>
        <end position="188"/>
    </location>
</feature>
<dbReference type="SMART" id="SM00607">
    <property type="entry name" value="FTP"/>
    <property type="match status" value="1"/>
</dbReference>
<keyword evidence="5" id="KW-0430">Lectin</keyword>
<dbReference type="Pfam" id="PF22633">
    <property type="entry name" value="F5_F8_type_C_2"/>
    <property type="match status" value="1"/>
</dbReference>
<evidence type="ECO:0000256" key="5">
    <source>
        <dbReference type="ARBA" id="ARBA00022734"/>
    </source>
</evidence>
<keyword evidence="4" id="KW-0479">Metal-binding</keyword>
<evidence type="ECO:0000256" key="2">
    <source>
        <dbReference type="ARBA" id="ARBA00010147"/>
    </source>
</evidence>
<comment type="function">
    <text evidence="1">Acts as a defensive agent. Recognizes blood group fucosylated oligosaccharides including A, B, H and Lewis B-type antigens. Does not recognize Lewis A antigen and has low affinity for monovalent haptens.</text>
</comment>
<evidence type="ECO:0000313" key="10">
    <source>
        <dbReference type="EMBL" id="CRH04272.1"/>
    </source>
</evidence>
<evidence type="ECO:0000259" key="9">
    <source>
        <dbReference type="SMART" id="SM00607"/>
    </source>
</evidence>
<evidence type="ECO:0000256" key="3">
    <source>
        <dbReference type="ARBA" id="ARBA00011233"/>
    </source>
</evidence>
<dbReference type="AlphaFoldDB" id="A0A1S7LC38"/>
<feature type="chain" id="PRO_5013091483" evidence="8">
    <location>
        <begin position="35"/>
        <end position="294"/>
    </location>
</feature>
<evidence type="ECO:0000256" key="4">
    <source>
        <dbReference type="ARBA" id="ARBA00022723"/>
    </source>
</evidence>
<name>A0A1S7LC38_MAGMO</name>
<dbReference type="Gene3D" id="2.60.120.260">
    <property type="entry name" value="Galactose-binding domain-like"/>
    <property type="match status" value="1"/>
</dbReference>
<keyword evidence="7" id="KW-1015">Disulfide bond</keyword>
<dbReference type="GO" id="GO:0010185">
    <property type="term" value="P:regulation of cellular defense response"/>
    <property type="evidence" value="ECO:0007669"/>
    <property type="project" value="UniProtKB-ARBA"/>
</dbReference>
<dbReference type="GO" id="GO:0042806">
    <property type="term" value="F:fucose binding"/>
    <property type="evidence" value="ECO:0007669"/>
    <property type="project" value="UniProtKB-ARBA"/>
</dbReference>
<dbReference type="GO" id="GO:0046872">
    <property type="term" value="F:metal ion binding"/>
    <property type="evidence" value="ECO:0007669"/>
    <property type="project" value="UniProtKB-KW"/>
</dbReference>
<proteinExistence type="inferred from homology"/>
<dbReference type="InterPro" id="IPR051941">
    <property type="entry name" value="BG_Antigen-Binding_Lectin"/>
</dbReference>
<dbReference type="PANTHER" id="PTHR45713:SF6">
    <property type="entry name" value="F5_8 TYPE C DOMAIN-CONTAINING PROTEIN"/>
    <property type="match status" value="1"/>
</dbReference>
<dbReference type="PANTHER" id="PTHR45713">
    <property type="entry name" value="FTP DOMAIN-CONTAINING PROTEIN"/>
    <property type="match status" value="1"/>
</dbReference>
<keyword evidence="8" id="KW-0732">Signal</keyword>
<reference evidence="10" key="1">
    <citation type="submission" date="2015-04" db="EMBL/GenBank/DDBJ databases">
        <authorList>
            <person name="Syromyatnikov M.Y."/>
            <person name="Popov V.N."/>
        </authorList>
    </citation>
    <scope>NUCLEOTIDE SEQUENCE</scope>
    <source>
        <strain evidence="10">MO-1</strain>
    </source>
</reference>
<evidence type="ECO:0000256" key="6">
    <source>
        <dbReference type="ARBA" id="ARBA00022837"/>
    </source>
</evidence>
<gene>
    <name evidence="10" type="ORF">MAGMO_0056</name>
</gene>
<sequence length="294" mass="31819">MFLQDFSRKFGKMTYMSCFALLCASTVSISTANAAMINLAKGKKATLSSTYPGGDAAKAVDGNRNPSWKAKSIAHSQAQPGAALTIDLGAVYNIRDVHIYNRMDCCKERLNGGFLLVSEKPFPSGDPRKGLSMASFRKNLGHAAKKGPRIVERVNKKGRFVRVMVAPNRKQYLNIAEVMVIGDSKPVGGAGNKPGNAAASSAPSAKEKITTLRRKPVGHIEWANLAKDRPSMGNLVRLSKDKQEVLGVCRTMGVPGTKEFVVGKFAVRYKRCFVPYAGKEHGIMNGTTEILIAK</sequence>
<evidence type="ECO:0000256" key="8">
    <source>
        <dbReference type="SAM" id="SignalP"/>
    </source>
</evidence>
<protein>
    <submittedName>
        <fullName evidence="10">Putative CMB47: carbohydrate-binding protein</fullName>
    </submittedName>
</protein>
<keyword evidence="6" id="KW-0106">Calcium</keyword>
<organism evidence="10">
    <name type="scientific">Magnetococcus massalia (strain MO-1)</name>
    <dbReference type="NCBI Taxonomy" id="451514"/>
    <lineage>
        <taxon>Bacteria</taxon>
        <taxon>Pseudomonadati</taxon>
        <taxon>Pseudomonadota</taxon>
        <taxon>Magnetococcia</taxon>
        <taxon>Magnetococcales</taxon>
        <taxon>Magnetococcaceae</taxon>
        <taxon>Magnetococcus</taxon>
    </lineage>
</organism>
<dbReference type="InterPro" id="IPR008979">
    <property type="entry name" value="Galactose-bd-like_sf"/>
</dbReference>
<accession>A0A1S7LC38</accession>
<evidence type="ECO:0000256" key="7">
    <source>
        <dbReference type="ARBA" id="ARBA00023157"/>
    </source>
</evidence>
<dbReference type="EMBL" id="LO017727">
    <property type="protein sequence ID" value="CRH04272.1"/>
    <property type="molecule type" value="Genomic_DNA"/>
</dbReference>
<evidence type="ECO:0000256" key="1">
    <source>
        <dbReference type="ARBA" id="ARBA00002219"/>
    </source>
</evidence>
<dbReference type="InterPro" id="IPR006585">
    <property type="entry name" value="FTP1"/>
</dbReference>